<keyword evidence="11" id="KW-1185">Reference proteome</keyword>
<evidence type="ECO:0000256" key="7">
    <source>
        <dbReference type="ARBA" id="ARBA00023136"/>
    </source>
</evidence>
<evidence type="ECO:0000256" key="6">
    <source>
        <dbReference type="ARBA" id="ARBA00022989"/>
    </source>
</evidence>
<reference evidence="12" key="1">
    <citation type="submission" date="2025-08" db="UniProtKB">
        <authorList>
            <consortium name="RefSeq"/>
        </authorList>
    </citation>
    <scope>IDENTIFICATION</scope>
    <source>
        <tissue evidence="12">Gonads</tissue>
    </source>
</reference>
<evidence type="ECO:0000256" key="5">
    <source>
        <dbReference type="ARBA" id="ARBA00022725"/>
    </source>
</evidence>
<evidence type="ECO:0000256" key="1">
    <source>
        <dbReference type="ARBA" id="ARBA00004651"/>
    </source>
</evidence>
<feature type="transmembrane region" description="Helical" evidence="10">
    <location>
        <begin position="15"/>
        <end position="35"/>
    </location>
</feature>
<keyword evidence="5" id="KW-0552">Olfaction</keyword>
<feature type="transmembrane region" description="Helical" evidence="10">
    <location>
        <begin position="67"/>
        <end position="91"/>
    </location>
</feature>
<proteinExistence type="predicted"/>
<evidence type="ECO:0000256" key="2">
    <source>
        <dbReference type="ARBA" id="ARBA00022475"/>
    </source>
</evidence>
<comment type="subcellular location">
    <subcellularLocation>
        <location evidence="1">Cell membrane</location>
        <topology evidence="1">Multi-pass membrane protein</topology>
    </subcellularLocation>
</comment>
<keyword evidence="6 10" id="KW-1133">Transmembrane helix</keyword>
<gene>
    <name evidence="12" type="primary">LOC115882837</name>
</gene>
<dbReference type="GeneID" id="115882837"/>
<accession>A0A6J2Y0W8</accession>
<keyword evidence="7 10" id="KW-0472">Membrane</keyword>
<dbReference type="PANTHER" id="PTHR21137">
    <property type="entry name" value="ODORANT RECEPTOR"/>
    <property type="match status" value="1"/>
</dbReference>
<keyword evidence="2" id="KW-1003">Cell membrane</keyword>
<dbReference type="GO" id="GO:0007165">
    <property type="term" value="P:signal transduction"/>
    <property type="evidence" value="ECO:0007669"/>
    <property type="project" value="UniProtKB-KW"/>
</dbReference>
<dbReference type="OrthoDB" id="6707955at2759"/>
<evidence type="ECO:0000256" key="4">
    <source>
        <dbReference type="ARBA" id="ARBA00022692"/>
    </source>
</evidence>
<keyword evidence="9" id="KW-0807">Transducer</keyword>
<dbReference type="RefSeq" id="XP_030756946.1">
    <property type="nucleotide sequence ID" value="XM_030901086.1"/>
</dbReference>
<keyword evidence="8" id="KW-0675">Receptor</keyword>
<evidence type="ECO:0000256" key="3">
    <source>
        <dbReference type="ARBA" id="ARBA00022606"/>
    </source>
</evidence>
<sequence>MLDPDDDIDLDISEALGDILGLFGCNIVDGLFFFYRDRWSSLMHQLTDFRKFGVPPSYYQTVKKMNLLFTIAMAYTVPSIILYCFVSYLTIGECEEVNARTGLNQHCALLNPTWLPIGELRGYSKILFYVLQLLGNHPDYSGSSRNTSLPSTSPKSLAEKLRDLVTNTTGPLYLVAALIIGALGSQAIKESIPKALLYCTGYMAGVFLLCHAGQKLINETESLADSVYNSNWYEKDAKLMRNLILIIKRSQKPLKFHAIPSGEYSYMAYTILVKTAYSYITLLNRVV</sequence>
<dbReference type="InParanoid" id="A0A6J2Y0W8"/>
<keyword evidence="3" id="KW-0716">Sensory transduction</keyword>
<name>A0A6J2Y0W8_SITOR</name>
<evidence type="ECO:0000313" key="12">
    <source>
        <dbReference type="RefSeq" id="XP_030756946.1"/>
    </source>
</evidence>
<evidence type="ECO:0000313" key="11">
    <source>
        <dbReference type="Proteomes" id="UP000504635"/>
    </source>
</evidence>
<dbReference type="KEGG" id="soy:115882837"/>
<evidence type="ECO:0000256" key="10">
    <source>
        <dbReference type="SAM" id="Phobius"/>
    </source>
</evidence>
<evidence type="ECO:0000256" key="9">
    <source>
        <dbReference type="ARBA" id="ARBA00023224"/>
    </source>
</evidence>
<dbReference type="InterPro" id="IPR004117">
    <property type="entry name" value="7tm6_olfct_rcpt"/>
</dbReference>
<organism evidence="11 12">
    <name type="scientific">Sitophilus oryzae</name>
    <name type="common">Rice weevil</name>
    <name type="synonym">Curculio oryzae</name>
    <dbReference type="NCBI Taxonomy" id="7048"/>
    <lineage>
        <taxon>Eukaryota</taxon>
        <taxon>Metazoa</taxon>
        <taxon>Ecdysozoa</taxon>
        <taxon>Arthropoda</taxon>
        <taxon>Hexapoda</taxon>
        <taxon>Insecta</taxon>
        <taxon>Pterygota</taxon>
        <taxon>Neoptera</taxon>
        <taxon>Endopterygota</taxon>
        <taxon>Coleoptera</taxon>
        <taxon>Polyphaga</taxon>
        <taxon>Cucujiformia</taxon>
        <taxon>Curculionidae</taxon>
        <taxon>Dryophthorinae</taxon>
        <taxon>Sitophilus</taxon>
    </lineage>
</organism>
<dbReference type="GO" id="GO:0004984">
    <property type="term" value="F:olfactory receptor activity"/>
    <property type="evidence" value="ECO:0007669"/>
    <property type="project" value="InterPro"/>
</dbReference>
<dbReference type="AlphaFoldDB" id="A0A6J2Y0W8"/>
<dbReference type="GO" id="GO:0005549">
    <property type="term" value="F:odorant binding"/>
    <property type="evidence" value="ECO:0007669"/>
    <property type="project" value="InterPro"/>
</dbReference>
<dbReference type="Proteomes" id="UP000504635">
    <property type="component" value="Unplaced"/>
</dbReference>
<evidence type="ECO:0000256" key="8">
    <source>
        <dbReference type="ARBA" id="ARBA00023170"/>
    </source>
</evidence>
<protein>
    <submittedName>
        <fullName evidence="12">Uncharacterized protein LOC115882837</fullName>
    </submittedName>
</protein>
<dbReference type="GO" id="GO:0005886">
    <property type="term" value="C:plasma membrane"/>
    <property type="evidence" value="ECO:0007669"/>
    <property type="project" value="UniProtKB-SubCell"/>
</dbReference>
<keyword evidence="4 10" id="KW-0812">Transmembrane</keyword>
<dbReference type="PANTHER" id="PTHR21137:SF35">
    <property type="entry name" value="ODORANT RECEPTOR 19A-RELATED"/>
    <property type="match status" value="1"/>
</dbReference>
<dbReference type="Pfam" id="PF02949">
    <property type="entry name" value="7tm_6"/>
    <property type="match status" value="1"/>
</dbReference>